<dbReference type="AlphaFoldDB" id="A0A151RZL8"/>
<name>A0A151RZL8_CAJCA</name>
<reference evidence="1" key="1">
    <citation type="journal article" date="2012" name="Nat. Biotechnol.">
        <title>Draft genome sequence of pigeonpea (Cajanus cajan), an orphan legume crop of resource-poor farmers.</title>
        <authorList>
            <person name="Varshney R.K."/>
            <person name="Chen W."/>
            <person name="Li Y."/>
            <person name="Bharti A.K."/>
            <person name="Saxena R.K."/>
            <person name="Schlueter J.A."/>
            <person name="Donoghue M.T."/>
            <person name="Azam S."/>
            <person name="Fan G."/>
            <person name="Whaley A.M."/>
            <person name="Farmer A.D."/>
            <person name="Sheridan J."/>
            <person name="Iwata A."/>
            <person name="Tuteja R."/>
            <person name="Penmetsa R.V."/>
            <person name="Wu W."/>
            <person name="Upadhyaya H.D."/>
            <person name="Yang S.P."/>
            <person name="Shah T."/>
            <person name="Saxena K.B."/>
            <person name="Michael T."/>
            <person name="McCombie W.R."/>
            <person name="Yang B."/>
            <person name="Zhang G."/>
            <person name="Yang H."/>
            <person name="Wang J."/>
            <person name="Spillane C."/>
            <person name="Cook D.R."/>
            <person name="May G.D."/>
            <person name="Xu X."/>
            <person name="Jackson S.A."/>
        </authorList>
    </citation>
    <scope>NUCLEOTIDE SEQUENCE [LARGE SCALE GENOMIC DNA]</scope>
</reference>
<dbReference type="EMBL" id="KQ483511">
    <property type="protein sequence ID" value="KYP47986.1"/>
    <property type="molecule type" value="Genomic_DNA"/>
</dbReference>
<dbReference type="Proteomes" id="UP000075243">
    <property type="component" value="Unassembled WGS sequence"/>
</dbReference>
<keyword evidence="2" id="KW-1185">Reference proteome</keyword>
<evidence type="ECO:0000313" key="1">
    <source>
        <dbReference type="EMBL" id="KYP47986.1"/>
    </source>
</evidence>
<accession>A0A151RZL8</accession>
<evidence type="ECO:0000313" key="2">
    <source>
        <dbReference type="Proteomes" id="UP000075243"/>
    </source>
</evidence>
<organism evidence="1 2">
    <name type="scientific">Cajanus cajan</name>
    <name type="common">Pigeon pea</name>
    <name type="synonym">Cajanus indicus</name>
    <dbReference type="NCBI Taxonomy" id="3821"/>
    <lineage>
        <taxon>Eukaryota</taxon>
        <taxon>Viridiplantae</taxon>
        <taxon>Streptophyta</taxon>
        <taxon>Embryophyta</taxon>
        <taxon>Tracheophyta</taxon>
        <taxon>Spermatophyta</taxon>
        <taxon>Magnoliopsida</taxon>
        <taxon>eudicotyledons</taxon>
        <taxon>Gunneridae</taxon>
        <taxon>Pentapetalae</taxon>
        <taxon>rosids</taxon>
        <taxon>fabids</taxon>
        <taxon>Fabales</taxon>
        <taxon>Fabaceae</taxon>
        <taxon>Papilionoideae</taxon>
        <taxon>50 kb inversion clade</taxon>
        <taxon>NPAAA clade</taxon>
        <taxon>indigoferoid/millettioid clade</taxon>
        <taxon>Phaseoleae</taxon>
        <taxon>Cajanus</taxon>
    </lineage>
</organism>
<feature type="non-terminal residue" evidence="1">
    <location>
        <position position="1"/>
    </location>
</feature>
<dbReference type="Gramene" id="C.cajan_31363.t">
    <property type="protein sequence ID" value="C.cajan_31363.t"/>
    <property type="gene ID" value="C.cajan_31363"/>
</dbReference>
<gene>
    <name evidence="1" type="ORF">KK1_030344</name>
</gene>
<sequence>TWTSIQNNFLISEGGRCPKEKDIVNKLFERYMVDYPVSLKSSNSSTLASNIVPQSNVDKCDQDEDWDGQCRLKIKKNYHVVSCMAIDILAIHVPTISFES</sequence>
<protein>
    <submittedName>
        <fullName evidence="1">Uncharacterized protein</fullName>
    </submittedName>
</protein>
<proteinExistence type="predicted"/>